<dbReference type="AlphaFoldDB" id="A0AAW2I0Z0"/>
<reference evidence="1" key="1">
    <citation type="journal article" date="2024" name="Gigascience">
        <title>Chromosome-level genome of the poultry shaft louse Menopon gallinae provides insight into the host-switching and adaptive evolution of parasitic lice.</title>
        <authorList>
            <person name="Xu Y."/>
            <person name="Ma L."/>
            <person name="Liu S."/>
            <person name="Liang Y."/>
            <person name="Liu Q."/>
            <person name="He Z."/>
            <person name="Tian L."/>
            <person name="Duan Y."/>
            <person name="Cai W."/>
            <person name="Li H."/>
            <person name="Song F."/>
        </authorList>
    </citation>
    <scope>NUCLEOTIDE SEQUENCE</scope>
    <source>
        <strain evidence="1">Cailab_2023a</strain>
    </source>
</reference>
<proteinExistence type="predicted"/>
<dbReference type="EMBL" id="JARGDH010000002">
    <property type="protein sequence ID" value="KAL0275880.1"/>
    <property type="molecule type" value="Genomic_DNA"/>
</dbReference>
<name>A0AAW2I0Z0_9NEOP</name>
<comment type="caution">
    <text evidence="1">The sequence shown here is derived from an EMBL/GenBank/DDBJ whole genome shotgun (WGS) entry which is preliminary data.</text>
</comment>
<sequence length="87" mass="9835">MKKTCAKTPEAPEVKINGALIKIEEWMKKTYVQQLIREQRRLGLGICRGNRTVATDVVLVISRTIPIDLLVQEMNGSEKGTAVRNRK</sequence>
<protein>
    <submittedName>
        <fullName evidence="1">Uncharacterized protein</fullName>
    </submittedName>
</protein>
<accession>A0AAW2I0Z0</accession>
<gene>
    <name evidence="1" type="ORF">PYX00_003606</name>
</gene>
<organism evidence="1">
    <name type="scientific">Menopon gallinae</name>
    <name type="common">poultry shaft louse</name>
    <dbReference type="NCBI Taxonomy" id="328185"/>
    <lineage>
        <taxon>Eukaryota</taxon>
        <taxon>Metazoa</taxon>
        <taxon>Ecdysozoa</taxon>
        <taxon>Arthropoda</taxon>
        <taxon>Hexapoda</taxon>
        <taxon>Insecta</taxon>
        <taxon>Pterygota</taxon>
        <taxon>Neoptera</taxon>
        <taxon>Paraneoptera</taxon>
        <taxon>Psocodea</taxon>
        <taxon>Troctomorpha</taxon>
        <taxon>Phthiraptera</taxon>
        <taxon>Amblycera</taxon>
        <taxon>Menoponidae</taxon>
        <taxon>Menopon</taxon>
    </lineage>
</organism>
<evidence type="ECO:0000313" key="1">
    <source>
        <dbReference type="EMBL" id="KAL0275880.1"/>
    </source>
</evidence>